<proteinExistence type="predicted"/>
<accession>A1KXL6</accession>
<keyword evidence="1" id="KW-0732">Signal</keyword>
<evidence type="ECO:0000256" key="1">
    <source>
        <dbReference type="SAM" id="SignalP"/>
    </source>
</evidence>
<dbReference type="EMBL" id="AY330218">
    <property type="protein sequence ID" value="AAQ75074.1"/>
    <property type="molecule type" value="Genomic_DNA"/>
</dbReference>
<gene>
    <name evidence="2" type="primary">p15</name>
</gene>
<sequence length="138" mass="15119">MSLKFFRRNLMKKLGLVAFTFLFVGCFSNSPTPQLELEKNVERNIAEKNEVVFKETYGKVVNEVDAQKLNECVAAALTKQLTQNEKLFLGGSAKERLETKDASESALKKISITSSESKAAIKTCSAAIGVAKAIGKIK</sequence>
<evidence type="ECO:0000313" key="2">
    <source>
        <dbReference type="EMBL" id="AAQ75074.1"/>
    </source>
</evidence>
<dbReference type="PROSITE" id="PS51257">
    <property type="entry name" value="PROKAR_LIPOPROTEIN"/>
    <property type="match status" value="1"/>
</dbReference>
<feature type="signal peptide" evidence="1">
    <location>
        <begin position="1"/>
        <end position="28"/>
    </location>
</feature>
<feature type="chain" id="PRO_5002635913" evidence="1">
    <location>
        <begin position="29"/>
        <end position="138"/>
    </location>
</feature>
<reference evidence="2" key="1">
    <citation type="submission" date="2003-06" db="EMBL/GenBank/DDBJ databases">
        <title>P15Hh28, a Helicobacter hepaticus antigen.</title>
        <authorList>
            <person name="Feng S."/>
            <person name="Hodzic E."/>
            <person name="Barthold S.W."/>
        </authorList>
    </citation>
    <scope>NUCLEOTIDE SEQUENCE</scope>
</reference>
<name>A1KXL6_HELHT</name>
<organism evidence="2">
    <name type="scientific">Helicobacter hepaticus</name>
    <dbReference type="NCBI Taxonomy" id="32025"/>
    <lineage>
        <taxon>Bacteria</taxon>
        <taxon>Pseudomonadati</taxon>
        <taxon>Campylobacterota</taxon>
        <taxon>Epsilonproteobacteria</taxon>
        <taxon>Campylobacterales</taxon>
        <taxon>Helicobacteraceae</taxon>
        <taxon>Helicobacter</taxon>
    </lineage>
</organism>
<dbReference type="AlphaFoldDB" id="A1KXL6"/>
<protein>
    <submittedName>
        <fullName evidence="2">Antigen P15HH28</fullName>
    </submittedName>
</protein>